<dbReference type="PANTHER" id="PTHR47510:SF3">
    <property type="entry name" value="ENDO_EXONUCLEASE_PHOSPHATASE DOMAIN-CONTAINING PROTEIN"/>
    <property type="match status" value="1"/>
</dbReference>
<dbReference type="InterPro" id="IPR043502">
    <property type="entry name" value="DNA/RNA_pol_sf"/>
</dbReference>
<sequence length="594" mass="66307">MSTDNRHARYLSSVLETYNLHLASVQPTHHVMYADGSIHESCLDLVITSDPDLILNYHISDSPFAAGHHFIKFNYQIFMPRMPATTREIRKISRVNSVTFNTLLEDLLSTEFDRLSRISDFSLQSSPARNGETVTETCPNDLVSAVTVSLNTTLDSAAPLTPVVFKERAKPWVTWEIRNLIRSKDRAFKAYKRRRTVEAYNAFKSLRRILKNRLDTAKSNHIRSRIDEAASPNDYWRILKSLGLSSQGHPSPLLYFSPEILCEHYAGISSATPPLLLEEVDQMSGEPLRGAAAAFSLRPVSYEDVARALRRCTSSGCGADGISSSVIRLASPALCKYVMQLANASFASGVFPSDWKLAKIIALSKSSSPESPSDTRPISMLPELSKVLERLAHAQLSAYLTEHQLLDAQQHGFRPLHSTQTALLELTDSVRLAIDKRMITLLVSFDLSKAFDTIDHRLLVRKLRAIGCDGHAVRWFASYLSGRSIAVQREDGSLTPDRRITSGVPQGSVLSPLLFSIFINDLPDVLRKSRHIIYADDTQIYAHARPKRIGHLIDAVSADATAVADWAERNGLRLTPRRRLRSFLAAVIHGPNRF</sequence>
<accession>A0A6H5IIU4</accession>
<dbReference type="Proteomes" id="UP000479190">
    <property type="component" value="Unassembled WGS sequence"/>
</dbReference>
<dbReference type="PANTHER" id="PTHR47510">
    <property type="entry name" value="REVERSE TRANSCRIPTASE DOMAIN-CONTAINING PROTEIN"/>
    <property type="match status" value="1"/>
</dbReference>
<reference evidence="2 3" key="1">
    <citation type="submission" date="2020-02" db="EMBL/GenBank/DDBJ databases">
        <authorList>
            <person name="Ferguson B K."/>
        </authorList>
    </citation>
    <scope>NUCLEOTIDE SEQUENCE [LARGE SCALE GENOMIC DNA]</scope>
</reference>
<dbReference type="GO" id="GO:0071897">
    <property type="term" value="P:DNA biosynthetic process"/>
    <property type="evidence" value="ECO:0007669"/>
    <property type="project" value="UniProtKB-ARBA"/>
</dbReference>
<dbReference type="AlphaFoldDB" id="A0A6H5IIU4"/>
<dbReference type="SUPFAM" id="SSF56672">
    <property type="entry name" value="DNA/RNA polymerases"/>
    <property type="match status" value="1"/>
</dbReference>
<dbReference type="OrthoDB" id="7699805at2759"/>
<proteinExistence type="predicted"/>
<dbReference type="PROSITE" id="PS50878">
    <property type="entry name" value="RT_POL"/>
    <property type="match status" value="1"/>
</dbReference>
<dbReference type="CDD" id="cd01650">
    <property type="entry name" value="RT_nLTR_like"/>
    <property type="match status" value="1"/>
</dbReference>
<evidence type="ECO:0000313" key="3">
    <source>
        <dbReference type="Proteomes" id="UP000479190"/>
    </source>
</evidence>
<dbReference type="InterPro" id="IPR000477">
    <property type="entry name" value="RT_dom"/>
</dbReference>
<dbReference type="Pfam" id="PF00078">
    <property type="entry name" value="RVT_1"/>
    <property type="match status" value="1"/>
</dbReference>
<gene>
    <name evidence="2" type="ORF">TBRA_LOCUS9465</name>
</gene>
<dbReference type="EMBL" id="CADCXV010000863">
    <property type="protein sequence ID" value="CAB0037646.1"/>
    <property type="molecule type" value="Genomic_DNA"/>
</dbReference>
<organism evidence="2 3">
    <name type="scientific">Trichogramma brassicae</name>
    <dbReference type="NCBI Taxonomy" id="86971"/>
    <lineage>
        <taxon>Eukaryota</taxon>
        <taxon>Metazoa</taxon>
        <taxon>Ecdysozoa</taxon>
        <taxon>Arthropoda</taxon>
        <taxon>Hexapoda</taxon>
        <taxon>Insecta</taxon>
        <taxon>Pterygota</taxon>
        <taxon>Neoptera</taxon>
        <taxon>Endopterygota</taxon>
        <taxon>Hymenoptera</taxon>
        <taxon>Apocrita</taxon>
        <taxon>Proctotrupomorpha</taxon>
        <taxon>Chalcidoidea</taxon>
        <taxon>Trichogrammatidae</taxon>
        <taxon>Trichogramma</taxon>
    </lineage>
</organism>
<name>A0A6H5IIU4_9HYME</name>
<evidence type="ECO:0000313" key="2">
    <source>
        <dbReference type="EMBL" id="CAB0037646.1"/>
    </source>
</evidence>
<evidence type="ECO:0000259" key="1">
    <source>
        <dbReference type="PROSITE" id="PS50878"/>
    </source>
</evidence>
<protein>
    <recommendedName>
        <fullName evidence="1">Reverse transcriptase domain-containing protein</fullName>
    </recommendedName>
</protein>
<feature type="domain" description="Reverse transcriptase" evidence="1">
    <location>
        <begin position="344"/>
        <end position="594"/>
    </location>
</feature>
<keyword evidence="3" id="KW-1185">Reference proteome</keyword>